<evidence type="ECO:0000313" key="1">
    <source>
        <dbReference type="EMBL" id="BCO25820.1"/>
    </source>
</evidence>
<name>A0ABM7MHV9_9BURK</name>
<proteinExistence type="predicted"/>
<dbReference type="RefSeq" id="WP_223908179.1">
    <property type="nucleotide sequence ID" value="NZ_AP024238.1"/>
</dbReference>
<protein>
    <submittedName>
        <fullName evidence="1">Uncharacterized protein</fullName>
    </submittedName>
</protein>
<accession>A0ABM7MHV9</accession>
<dbReference type="EMBL" id="AP024238">
    <property type="protein sequence ID" value="BCO25820.1"/>
    <property type="molecule type" value="Genomic_DNA"/>
</dbReference>
<reference evidence="1 2" key="1">
    <citation type="journal article" date="2021" name="Microbiol. Spectr.">
        <title>A Single Bacterium Capable of Oxidation and Reduction of Iron at Circumneutral pH.</title>
        <authorList>
            <person name="Kato S."/>
            <person name="Ohkuma M."/>
        </authorList>
    </citation>
    <scope>NUCLEOTIDE SEQUENCE [LARGE SCALE GENOMIC DNA]</scope>
    <source>
        <strain evidence="1 2">MIZ03</strain>
    </source>
</reference>
<keyword evidence="2" id="KW-1185">Reference proteome</keyword>
<sequence>MQPETPNGSVLMCVGRGRGQATYANALHLQLRLGGTWVTQRYGIYRKTRGTGGRFGTTTSPLGPASTSWKSPGYDFAQDIDTNIDEARVCGFYTDLHR</sequence>
<evidence type="ECO:0000313" key="2">
    <source>
        <dbReference type="Proteomes" id="UP000824366"/>
    </source>
</evidence>
<gene>
    <name evidence="1" type="ORF">MIZ03_0699</name>
</gene>
<dbReference type="Proteomes" id="UP000824366">
    <property type="component" value="Chromosome"/>
</dbReference>
<organism evidence="1 2">
    <name type="scientific">Rhodoferax lithotrophicus</name>
    <dbReference type="NCBI Taxonomy" id="2798804"/>
    <lineage>
        <taxon>Bacteria</taxon>
        <taxon>Pseudomonadati</taxon>
        <taxon>Pseudomonadota</taxon>
        <taxon>Betaproteobacteria</taxon>
        <taxon>Burkholderiales</taxon>
        <taxon>Comamonadaceae</taxon>
        <taxon>Rhodoferax</taxon>
    </lineage>
</organism>